<reference evidence="5 6" key="2">
    <citation type="submission" date="2013-04" db="EMBL/GenBank/DDBJ databases">
        <title>The Genome Sequence of Bilophila wadsworthia 3_1_6.</title>
        <authorList>
            <consortium name="The Broad Institute Genomics Platform"/>
            <person name="Earl A."/>
            <person name="Ward D."/>
            <person name="Feldgarden M."/>
            <person name="Gevers D."/>
            <person name="Sibley C."/>
            <person name="Strauss J."/>
            <person name="Allen-Vercoe E."/>
            <person name="Walker B."/>
            <person name="Young S."/>
            <person name="Zeng Q."/>
            <person name="Gargeya S."/>
            <person name="Fitzgerald M."/>
            <person name="Haas B."/>
            <person name="Abouelleil A."/>
            <person name="Allen A.W."/>
            <person name="Alvarado L."/>
            <person name="Arachchi H.M."/>
            <person name="Berlin A.M."/>
            <person name="Chapman S.B."/>
            <person name="Gainer-Dewar J."/>
            <person name="Goldberg J."/>
            <person name="Griggs A."/>
            <person name="Gujja S."/>
            <person name="Hansen M."/>
            <person name="Howarth C."/>
            <person name="Imamovic A."/>
            <person name="Ireland A."/>
            <person name="Larimer J."/>
            <person name="McCowan C."/>
            <person name="Murphy C."/>
            <person name="Pearson M."/>
            <person name="Poon T.W."/>
            <person name="Priest M."/>
            <person name="Roberts A."/>
            <person name="Saif S."/>
            <person name="Shea T."/>
            <person name="Sisk P."/>
            <person name="Sykes S."/>
            <person name="Wortman J."/>
            <person name="Nusbaum C."/>
            <person name="Birren B."/>
        </authorList>
    </citation>
    <scope>NUCLEOTIDE SEQUENCE [LARGE SCALE GENOMIC DNA]</scope>
    <source>
        <strain evidence="5 6">3_1_6</strain>
    </source>
</reference>
<dbReference type="SUPFAM" id="SSF54862">
    <property type="entry name" value="4Fe-4S ferredoxins"/>
    <property type="match status" value="1"/>
</dbReference>
<keyword evidence="1" id="KW-0479">Metal-binding</keyword>
<evidence type="ECO:0000313" key="5">
    <source>
        <dbReference type="EMBL" id="EFV44978.1"/>
    </source>
</evidence>
<accession>E5Y4U5</accession>
<name>E5Y4U5_BILW3</name>
<dbReference type="AlphaFoldDB" id="E5Y4U5"/>
<dbReference type="Proteomes" id="UP000006034">
    <property type="component" value="Unassembled WGS sequence"/>
</dbReference>
<dbReference type="GO" id="GO:0046872">
    <property type="term" value="F:metal ion binding"/>
    <property type="evidence" value="ECO:0007669"/>
    <property type="project" value="UniProtKB-KW"/>
</dbReference>
<dbReference type="HOGENOM" id="CLU_139698_5_5_7"/>
<dbReference type="InterPro" id="IPR017900">
    <property type="entry name" value="4Fe4S_Fe_S_CS"/>
</dbReference>
<keyword evidence="6" id="KW-1185">Reference proteome</keyword>
<reference evidence="5 6" key="1">
    <citation type="submission" date="2010-10" db="EMBL/GenBank/DDBJ databases">
        <authorList>
            <consortium name="The Broad Institute Genome Sequencing Platform"/>
            <person name="Ward D."/>
            <person name="Earl A."/>
            <person name="Feldgarden M."/>
            <person name="Young S.K."/>
            <person name="Gargeya S."/>
            <person name="Zeng Q."/>
            <person name="Alvarado L."/>
            <person name="Berlin A."/>
            <person name="Bochicchio J."/>
            <person name="Chapman S.B."/>
            <person name="Chen Z."/>
            <person name="Freedman E."/>
            <person name="Gellesch M."/>
            <person name="Goldberg J."/>
            <person name="Griggs A."/>
            <person name="Gujja S."/>
            <person name="Heilman E."/>
            <person name="Heiman D."/>
            <person name="Howarth C."/>
            <person name="Mehta T."/>
            <person name="Neiman D."/>
            <person name="Pearson M."/>
            <person name="Roberts A."/>
            <person name="Saif S."/>
            <person name="Shea T."/>
            <person name="Shenoy N."/>
            <person name="Sisk P."/>
            <person name="Stolte C."/>
            <person name="Sykes S."/>
            <person name="White J."/>
            <person name="Yandava C."/>
            <person name="Allen-Vercoe E."/>
            <person name="Sibley C."/>
            <person name="Ambrose C.E."/>
            <person name="Strauss J."/>
            <person name="Daigneault M."/>
            <person name="Haas B."/>
            <person name="Nusbaum C."/>
            <person name="Birren B."/>
        </authorList>
    </citation>
    <scope>NUCLEOTIDE SEQUENCE [LARGE SCALE GENOMIC DNA]</scope>
    <source>
        <strain evidence="5 6">3_1_6</strain>
    </source>
</reference>
<dbReference type="Gene3D" id="3.30.70.20">
    <property type="match status" value="1"/>
</dbReference>
<evidence type="ECO:0000256" key="2">
    <source>
        <dbReference type="ARBA" id="ARBA00023004"/>
    </source>
</evidence>
<dbReference type="Pfam" id="PF12838">
    <property type="entry name" value="Fer4_7"/>
    <property type="match status" value="1"/>
</dbReference>
<feature type="domain" description="4Fe-4S ferredoxin-type" evidence="4">
    <location>
        <begin position="1"/>
        <end position="30"/>
    </location>
</feature>
<sequence>MPPVFDSKKCVKCGRCVKDCPGYILELDKEHDETPHVIEAYKRECWHCGNCRISCPHQAVSFEFPLYTLV</sequence>
<gene>
    <name evidence="5" type="ORF">HMPREF0179_01208</name>
</gene>
<dbReference type="InterPro" id="IPR017896">
    <property type="entry name" value="4Fe4S_Fe-S-bd"/>
</dbReference>
<dbReference type="GO" id="GO:0051536">
    <property type="term" value="F:iron-sulfur cluster binding"/>
    <property type="evidence" value="ECO:0007669"/>
    <property type="project" value="UniProtKB-KW"/>
</dbReference>
<dbReference type="eggNOG" id="ENOG502ZN1Y">
    <property type="taxonomic scope" value="Bacteria"/>
</dbReference>
<dbReference type="EMBL" id="ADCP02000001">
    <property type="protein sequence ID" value="EFV44978.1"/>
    <property type="molecule type" value="Genomic_DNA"/>
</dbReference>
<dbReference type="OrthoDB" id="9800445at2"/>
<keyword evidence="2" id="KW-0408">Iron</keyword>
<dbReference type="PROSITE" id="PS00198">
    <property type="entry name" value="4FE4S_FER_1"/>
    <property type="match status" value="1"/>
</dbReference>
<protein>
    <recommendedName>
        <fullName evidence="4">4Fe-4S ferredoxin-type domain-containing protein</fullName>
    </recommendedName>
</protein>
<feature type="domain" description="4Fe-4S ferredoxin-type" evidence="4">
    <location>
        <begin position="34"/>
        <end position="65"/>
    </location>
</feature>
<dbReference type="STRING" id="563192.HMPREF0179_01208"/>
<organism evidence="5 6">
    <name type="scientific">Bilophila wadsworthia (strain 3_1_6)</name>
    <dbReference type="NCBI Taxonomy" id="563192"/>
    <lineage>
        <taxon>Bacteria</taxon>
        <taxon>Pseudomonadati</taxon>
        <taxon>Thermodesulfobacteriota</taxon>
        <taxon>Desulfovibrionia</taxon>
        <taxon>Desulfovibrionales</taxon>
        <taxon>Desulfovibrionaceae</taxon>
        <taxon>Bilophila</taxon>
    </lineage>
</organism>
<keyword evidence="3" id="KW-0411">Iron-sulfur</keyword>
<evidence type="ECO:0000313" key="6">
    <source>
        <dbReference type="Proteomes" id="UP000006034"/>
    </source>
</evidence>
<evidence type="ECO:0000256" key="3">
    <source>
        <dbReference type="ARBA" id="ARBA00023014"/>
    </source>
</evidence>
<comment type="caution">
    <text evidence="5">The sequence shown here is derived from an EMBL/GenBank/DDBJ whole genome shotgun (WGS) entry which is preliminary data.</text>
</comment>
<dbReference type="RefSeq" id="WP_005026161.1">
    <property type="nucleotide sequence ID" value="NZ_KE150238.1"/>
</dbReference>
<evidence type="ECO:0000259" key="4">
    <source>
        <dbReference type="PROSITE" id="PS51379"/>
    </source>
</evidence>
<dbReference type="GeneID" id="78086340"/>
<proteinExistence type="predicted"/>
<dbReference type="PROSITE" id="PS51379">
    <property type="entry name" value="4FE4S_FER_2"/>
    <property type="match status" value="2"/>
</dbReference>
<evidence type="ECO:0000256" key="1">
    <source>
        <dbReference type="ARBA" id="ARBA00022723"/>
    </source>
</evidence>